<proteinExistence type="predicted"/>
<keyword evidence="2" id="KW-1185">Reference proteome</keyword>
<gene>
    <name evidence="1" type="ORF">NPIL_688611</name>
</gene>
<accession>A0A8X6PPB3</accession>
<comment type="caution">
    <text evidence="1">The sequence shown here is derived from an EMBL/GenBank/DDBJ whole genome shotgun (WGS) entry which is preliminary data.</text>
</comment>
<protein>
    <submittedName>
        <fullName evidence="1">Uncharacterized protein</fullName>
    </submittedName>
</protein>
<sequence length="114" mass="12689">MICAEYIIATTASSKDWKITQSASRSYAFSVVIFYAVVEVFDVLSGDTGVQFSGSVTFLSEFAVFQQSKIPHNLKLSYHCLQQVESMRQNLSPTSARSIRRHATATGISDRCIR</sequence>
<name>A0A8X6PPB3_NEPPI</name>
<evidence type="ECO:0000313" key="2">
    <source>
        <dbReference type="Proteomes" id="UP000887013"/>
    </source>
</evidence>
<organism evidence="1 2">
    <name type="scientific">Nephila pilipes</name>
    <name type="common">Giant wood spider</name>
    <name type="synonym">Nephila maculata</name>
    <dbReference type="NCBI Taxonomy" id="299642"/>
    <lineage>
        <taxon>Eukaryota</taxon>
        <taxon>Metazoa</taxon>
        <taxon>Ecdysozoa</taxon>
        <taxon>Arthropoda</taxon>
        <taxon>Chelicerata</taxon>
        <taxon>Arachnida</taxon>
        <taxon>Araneae</taxon>
        <taxon>Araneomorphae</taxon>
        <taxon>Entelegynae</taxon>
        <taxon>Araneoidea</taxon>
        <taxon>Nephilidae</taxon>
        <taxon>Nephila</taxon>
    </lineage>
</organism>
<dbReference type="Proteomes" id="UP000887013">
    <property type="component" value="Unassembled WGS sequence"/>
</dbReference>
<reference evidence="1" key="1">
    <citation type="submission" date="2020-08" db="EMBL/GenBank/DDBJ databases">
        <title>Multicomponent nature underlies the extraordinary mechanical properties of spider dragline silk.</title>
        <authorList>
            <person name="Kono N."/>
            <person name="Nakamura H."/>
            <person name="Mori M."/>
            <person name="Yoshida Y."/>
            <person name="Ohtoshi R."/>
            <person name="Malay A.D."/>
            <person name="Moran D.A.P."/>
            <person name="Tomita M."/>
            <person name="Numata K."/>
            <person name="Arakawa K."/>
        </authorList>
    </citation>
    <scope>NUCLEOTIDE SEQUENCE</scope>
</reference>
<dbReference type="AlphaFoldDB" id="A0A8X6PPB3"/>
<dbReference type="EMBL" id="BMAW01072202">
    <property type="protein sequence ID" value="GFT81734.1"/>
    <property type="molecule type" value="Genomic_DNA"/>
</dbReference>
<evidence type="ECO:0000313" key="1">
    <source>
        <dbReference type="EMBL" id="GFT81734.1"/>
    </source>
</evidence>